<keyword evidence="6 19" id="KW-0812">Transmembrane</keyword>
<gene>
    <name evidence="20" type="primary">ATP5MF</name>
</gene>
<keyword evidence="7" id="KW-0375">Hydrogen ion transport</keyword>
<evidence type="ECO:0000256" key="18">
    <source>
        <dbReference type="ARBA" id="ARBA00070733"/>
    </source>
</evidence>
<keyword evidence="10" id="KW-0007">Acetylation</keyword>
<name>A0A7N4PQJ3_SARHA</name>
<evidence type="ECO:0000256" key="9">
    <source>
        <dbReference type="ARBA" id="ARBA00022989"/>
    </source>
</evidence>
<organism evidence="20 21">
    <name type="scientific">Sarcophilus harrisii</name>
    <name type="common">Tasmanian devil</name>
    <name type="synonym">Sarcophilus laniarius</name>
    <dbReference type="NCBI Taxonomy" id="9305"/>
    <lineage>
        <taxon>Eukaryota</taxon>
        <taxon>Metazoa</taxon>
        <taxon>Chordata</taxon>
        <taxon>Craniata</taxon>
        <taxon>Vertebrata</taxon>
        <taxon>Euteleostomi</taxon>
        <taxon>Mammalia</taxon>
        <taxon>Metatheria</taxon>
        <taxon>Dasyuromorphia</taxon>
        <taxon>Dasyuridae</taxon>
        <taxon>Sarcophilus</taxon>
    </lineage>
</organism>
<dbReference type="Proteomes" id="UP000007648">
    <property type="component" value="Unassembled WGS sequence"/>
</dbReference>
<dbReference type="Ensembl" id="ENSSHAT00000030432.1">
    <property type="protein sequence ID" value="ENSSHAP00000042037.1"/>
    <property type="gene ID" value="ENSSHAG00000024488.1"/>
</dbReference>
<comment type="subcellular location">
    <subcellularLocation>
        <location evidence="1">Mitochondrion inner membrane</location>
        <topology evidence="1">Single-pass membrane protein</topology>
    </subcellularLocation>
</comment>
<evidence type="ECO:0000256" key="12">
    <source>
        <dbReference type="ARBA" id="ARBA00023128"/>
    </source>
</evidence>
<feature type="transmembrane region" description="Helical" evidence="19">
    <location>
        <begin position="111"/>
        <end position="131"/>
    </location>
</feature>
<evidence type="ECO:0000256" key="5">
    <source>
        <dbReference type="ARBA" id="ARBA00022553"/>
    </source>
</evidence>
<evidence type="ECO:0000256" key="4">
    <source>
        <dbReference type="ARBA" id="ARBA00022547"/>
    </source>
</evidence>
<evidence type="ECO:0000256" key="1">
    <source>
        <dbReference type="ARBA" id="ARBA00004434"/>
    </source>
</evidence>
<evidence type="ECO:0000256" key="10">
    <source>
        <dbReference type="ARBA" id="ARBA00022990"/>
    </source>
</evidence>
<reference evidence="20" key="2">
    <citation type="submission" date="2025-08" db="UniProtKB">
        <authorList>
            <consortium name="Ensembl"/>
        </authorList>
    </citation>
    <scope>IDENTIFICATION</scope>
</reference>
<evidence type="ECO:0000256" key="17">
    <source>
        <dbReference type="ARBA" id="ARBA00064647"/>
    </source>
</evidence>
<evidence type="ECO:0000313" key="21">
    <source>
        <dbReference type="Proteomes" id="UP000007648"/>
    </source>
</evidence>
<evidence type="ECO:0000256" key="7">
    <source>
        <dbReference type="ARBA" id="ARBA00022781"/>
    </source>
</evidence>
<comment type="similarity">
    <text evidence="2">Belongs to the ATPase F chain family.</text>
</comment>
<dbReference type="GO" id="GO:0005743">
    <property type="term" value="C:mitochondrial inner membrane"/>
    <property type="evidence" value="ECO:0007669"/>
    <property type="project" value="UniProtKB-SubCell"/>
</dbReference>
<keyword evidence="14" id="KW-0066">ATP synthesis</keyword>
<evidence type="ECO:0000256" key="3">
    <source>
        <dbReference type="ARBA" id="ARBA00022448"/>
    </source>
</evidence>
<dbReference type="PANTHER" id="PTHR13080:SF16">
    <property type="entry name" value="ATP SYNTHASE SUBUNIT F, MITOCHONDRIAL"/>
    <property type="match status" value="1"/>
</dbReference>
<dbReference type="GO" id="GO:0042776">
    <property type="term" value="P:proton motive force-driven mitochondrial ATP synthesis"/>
    <property type="evidence" value="ECO:0007669"/>
    <property type="project" value="TreeGrafter"/>
</dbReference>
<keyword evidence="4" id="KW-0138">CF(0)</keyword>
<protein>
    <recommendedName>
        <fullName evidence="18">ATP synthase F(0) complex subunit f, mitochondrial</fullName>
    </recommendedName>
    <alternativeName>
        <fullName evidence="15">ATP synthase membrane subunit f</fullName>
    </alternativeName>
</protein>
<evidence type="ECO:0000256" key="11">
    <source>
        <dbReference type="ARBA" id="ARBA00023065"/>
    </source>
</evidence>
<dbReference type="Pfam" id="PF10206">
    <property type="entry name" value="WRW"/>
    <property type="match status" value="1"/>
</dbReference>
<dbReference type="FunCoup" id="A0A7N4PQJ3">
    <property type="interactions" value="1293"/>
</dbReference>
<reference evidence="20" key="3">
    <citation type="submission" date="2025-09" db="UniProtKB">
        <authorList>
            <consortium name="Ensembl"/>
        </authorList>
    </citation>
    <scope>IDENTIFICATION</scope>
</reference>
<reference evidence="20 21" key="1">
    <citation type="journal article" date="2011" name="Proc. Natl. Acad. Sci. U.S.A.">
        <title>Genetic diversity and population structure of the endangered marsupial Sarcophilus harrisii (Tasmanian devil).</title>
        <authorList>
            <person name="Miller W."/>
            <person name="Hayes V.M."/>
            <person name="Ratan A."/>
            <person name="Petersen D.C."/>
            <person name="Wittekindt N.E."/>
            <person name="Miller J."/>
            <person name="Walenz B."/>
            <person name="Knight J."/>
            <person name="Qi J."/>
            <person name="Zhao F."/>
            <person name="Wang Q."/>
            <person name="Bedoya-Reina O.C."/>
            <person name="Katiyar N."/>
            <person name="Tomsho L.P."/>
            <person name="Kasson L.M."/>
            <person name="Hardie R.A."/>
            <person name="Woodbridge P."/>
            <person name="Tindall E.A."/>
            <person name="Bertelsen M.F."/>
            <person name="Dixon D."/>
            <person name="Pyecroft S."/>
            <person name="Helgen K.M."/>
            <person name="Lesk A.M."/>
            <person name="Pringle T.H."/>
            <person name="Patterson N."/>
            <person name="Zhang Y."/>
            <person name="Kreiss A."/>
            <person name="Woods G.M."/>
            <person name="Jones M.E."/>
            <person name="Schuster S.C."/>
        </authorList>
    </citation>
    <scope>NUCLEOTIDE SEQUENCE [LARGE SCALE GENOMIC DNA]</scope>
</reference>
<sequence>PASREPFLALPDFISALFPSSPCAACYTSRTLRWQDVVPDCSSEFGNKFCIWINAAPLSVPLREQRLLDVKLQQVPAWIMKRDFSPSGMFKAVRRGYNAYFNKYIDVKKGGIGGVTMVLAGYILLNYCAAYKELKHERWRKYH</sequence>
<evidence type="ECO:0000256" key="15">
    <source>
        <dbReference type="ARBA" id="ARBA00032201"/>
    </source>
</evidence>
<keyword evidence="13 19" id="KW-0472">Membrane</keyword>
<evidence type="ECO:0000256" key="16">
    <source>
        <dbReference type="ARBA" id="ARBA00054012"/>
    </source>
</evidence>
<evidence type="ECO:0000256" key="2">
    <source>
        <dbReference type="ARBA" id="ARBA00005895"/>
    </source>
</evidence>
<dbReference type="InterPro" id="IPR019344">
    <property type="entry name" value="F1F0-ATPsyn_F_prd"/>
</dbReference>
<dbReference type="GeneTree" id="ENSGT00510000046986"/>
<comment type="function">
    <text evidence="16">Subunit f, of the mitochondrial membrane ATP synthase complex (F(1)F(0) ATP synthase or Complex V) that produces ATP from ADP in the presence of a proton gradient across the membrane which is generated by electron transport complexes of the respiratory chain. ATP synthase complex consist of a soluble F(1) head domain - the catalytic core - and a membrane F(1) domain - the membrane proton channel. These two domains are linked by a central stalk rotating inside the F(1) region and a stationary peripheral stalk. During catalysis, ATP synthesis in the catalytic domain of F(1) is coupled via a rotary mechanism of the central stalk subunits to proton translocation. In vivo, can only synthesize ATP although its ATP hydrolase activity can be activated artificially in vitro. Part of the complex F(0) domain.</text>
</comment>
<keyword evidence="8" id="KW-0999">Mitochondrion inner membrane</keyword>
<accession>A0A7N4PQJ3</accession>
<dbReference type="AlphaFoldDB" id="A0A7N4PQJ3"/>
<comment type="subunit">
    <text evidence="17">Component of the ATP synthase complex composed at least of ATP5F1A/subunit alpha, ATP5F1B/subunit beta, ATP5MC1/subunit c (homooctomer), MT-ATP6/subunit a, MT-ATP8/subunit 8, ATP5ME/subunit e, ATP5MF/subunit f, ATP5MG/subunit g, ATP5MK/subunit k, ATP5MJ/subunit j, ATP5F1C/subunit gamma, ATP5F1D/subunit delta, ATP5F1E/subunit epsilon, ATP5PF/subunit F6, ATP5PB/subunit b, ATP5PD/subunit d, ATP5PO/subunit OSCP. ATP synthase complex consists of a soluble F(1) head domain (subunits alpha(3) and beta(3)) - the catalytic core - and a membrane F(0) domain - the membrane proton channel (subunits c, a, 8, e, f, g, k and j). These two domains are linked by a central stalk (subunits gamma, delta, and epsilon) rotating inside the F1 region and a stationary peripheral stalk (subunits F6, b, d, and OSCP).</text>
</comment>
<dbReference type="InParanoid" id="A0A7N4PQJ3"/>
<dbReference type="GO" id="GO:0046933">
    <property type="term" value="F:proton-transporting ATP synthase activity, rotational mechanism"/>
    <property type="evidence" value="ECO:0007669"/>
    <property type="project" value="TreeGrafter"/>
</dbReference>
<keyword evidence="3" id="KW-0813">Transport</keyword>
<keyword evidence="5" id="KW-0597">Phosphoprotein</keyword>
<keyword evidence="9 19" id="KW-1133">Transmembrane helix</keyword>
<keyword evidence="11" id="KW-0406">Ion transport</keyword>
<keyword evidence="21" id="KW-1185">Reference proteome</keyword>
<proteinExistence type="inferred from homology"/>
<evidence type="ECO:0000313" key="20">
    <source>
        <dbReference type="Ensembl" id="ENSSHAP00000042037.1"/>
    </source>
</evidence>
<evidence type="ECO:0000256" key="8">
    <source>
        <dbReference type="ARBA" id="ARBA00022792"/>
    </source>
</evidence>
<evidence type="ECO:0000256" key="13">
    <source>
        <dbReference type="ARBA" id="ARBA00023136"/>
    </source>
</evidence>
<dbReference type="PANTHER" id="PTHR13080">
    <property type="entry name" value="ATP SYNTHASE F CHAIN, MITOCHONDRIAL-RELATED"/>
    <property type="match status" value="1"/>
</dbReference>
<dbReference type="GO" id="GO:0045259">
    <property type="term" value="C:proton-transporting ATP synthase complex"/>
    <property type="evidence" value="ECO:0007669"/>
    <property type="project" value="UniProtKB-KW"/>
</dbReference>
<evidence type="ECO:0000256" key="14">
    <source>
        <dbReference type="ARBA" id="ARBA00023310"/>
    </source>
</evidence>
<keyword evidence="12" id="KW-0496">Mitochondrion</keyword>
<evidence type="ECO:0000256" key="6">
    <source>
        <dbReference type="ARBA" id="ARBA00022692"/>
    </source>
</evidence>
<evidence type="ECO:0000256" key="19">
    <source>
        <dbReference type="SAM" id="Phobius"/>
    </source>
</evidence>